<dbReference type="GO" id="GO:0005886">
    <property type="term" value="C:plasma membrane"/>
    <property type="evidence" value="ECO:0007669"/>
    <property type="project" value="UniProtKB-SubCell"/>
</dbReference>
<feature type="non-terminal residue" evidence="9">
    <location>
        <position position="405"/>
    </location>
</feature>
<evidence type="ECO:0000256" key="1">
    <source>
        <dbReference type="ARBA" id="ARBA00004651"/>
    </source>
</evidence>
<organism evidence="9 10">
    <name type="scientific">Spongiactinospora gelatinilytica</name>
    <dbReference type="NCBI Taxonomy" id="2666298"/>
    <lineage>
        <taxon>Bacteria</taxon>
        <taxon>Bacillati</taxon>
        <taxon>Actinomycetota</taxon>
        <taxon>Actinomycetes</taxon>
        <taxon>Streptosporangiales</taxon>
        <taxon>Streptosporangiaceae</taxon>
        <taxon>Spongiactinospora</taxon>
    </lineage>
</organism>
<evidence type="ECO:0000256" key="4">
    <source>
        <dbReference type="ARBA" id="ARBA00022692"/>
    </source>
</evidence>
<sequence length="405" mass="42215">MSGLSPDFPERGSGTDLSEYTSLLRRRWLIFFFCLASGFTGGAALLRVTPPAYTSTTQVLVSPTGVNDQANQVNGRQRESLNLDTEAQVAQSAVVAEQARAKLTPSAMAEPIPAATIAVTVPPNSAVLSISATAATPASAAAHARAYADAYLQHRTEAAQRDVSAQLKALAAKLKQLNDDLSKIATTLPGLARGTAERTIAQQQQDVLTRQVYNLTVRYDTLRTVAITPGSVISEAVPPGAPSAPSPALYLGSGLMLGMLAGAGAAFARDRLDTRLRTARDVERLTGVPVIAGPSGVPAGRDPDTPQELASTLLAARPGGHLLIRPVGADHEARQLADALARPLGPTRVLTGEGLHDLARADSAVLLVALRGVPAREVVAAAQALHRAGAHLIGAVVVRPARRRT</sequence>
<feature type="domain" description="Polysaccharide chain length determinant N-terminal" evidence="8">
    <location>
        <begin position="15"/>
        <end position="101"/>
    </location>
</feature>
<gene>
    <name evidence="9" type="ORF">C1I98_38485</name>
</gene>
<keyword evidence="10" id="KW-1185">Reference proteome</keyword>
<evidence type="ECO:0000256" key="3">
    <source>
        <dbReference type="ARBA" id="ARBA00022475"/>
    </source>
</evidence>
<dbReference type="AlphaFoldDB" id="A0A2W2EMR3"/>
<comment type="subcellular location">
    <subcellularLocation>
        <location evidence="1">Cell membrane</location>
        <topology evidence="1">Multi-pass membrane protein</topology>
    </subcellularLocation>
</comment>
<evidence type="ECO:0000256" key="6">
    <source>
        <dbReference type="ARBA" id="ARBA00023136"/>
    </source>
</evidence>
<dbReference type="InterPro" id="IPR003856">
    <property type="entry name" value="LPS_length_determ_N"/>
</dbReference>
<evidence type="ECO:0000313" key="10">
    <source>
        <dbReference type="Proteomes" id="UP000248544"/>
    </source>
</evidence>
<dbReference type="Proteomes" id="UP000248544">
    <property type="component" value="Unassembled WGS sequence"/>
</dbReference>
<dbReference type="PANTHER" id="PTHR32309:SF31">
    <property type="entry name" value="CAPSULAR EXOPOLYSACCHARIDE FAMILY"/>
    <property type="match status" value="1"/>
</dbReference>
<accession>A0A2W2EMR3</accession>
<evidence type="ECO:0000256" key="7">
    <source>
        <dbReference type="SAM" id="Coils"/>
    </source>
</evidence>
<evidence type="ECO:0000256" key="2">
    <source>
        <dbReference type="ARBA" id="ARBA00006683"/>
    </source>
</evidence>
<name>A0A2W2EMR3_9ACTN</name>
<keyword evidence="6" id="KW-0472">Membrane</keyword>
<keyword evidence="4" id="KW-0812">Transmembrane</keyword>
<evidence type="ECO:0000313" key="9">
    <source>
        <dbReference type="EMBL" id="PZG18049.1"/>
    </source>
</evidence>
<dbReference type="InterPro" id="IPR050445">
    <property type="entry name" value="Bact_polysacc_biosynth/exp"/>
</dbReference>
<comment type="caution">
    <text evidence="9">The sequence shown here is derived from an EMBL/GenBank/DDBJ whole genome shotgun (WGS) entry which is preliminary data.</text>
</comment>
<reference evidence="9 10" key="1">
    <citation type="submission" date="2018-01" db="EMBL/GenBank/DDBJ databases">
        <title>Draft genome sequence of Sphaerisporangium sp. 7K107.</title>
        <authorList>
            <person name="Sahin N."/>
            <person name="Saygin H."/>
            <person name="Ay H."/>
        </authorList>
    </citation>
    <scope>NUCLEOTIDE SEQUENCE [LARGE SCALE GENOMIC DNA]</scope>
    <source>
        <strain evidence="9 10">7K107</strain>
    </source>
</reference>
<proteinExistence type="inferred from homology"/>
<keyword evidence="5" id="KW-1133">Transmembrane helix</keyword>
<dbReference type="Pfam" id="PF02706">
    <property type="entry name" value="Wzz"/>
    <property type="match status" value="1"/>
</dbReference>
<protein>
    <recommendedName>
        <fullName evidence="8">Polysaccharide chain length determinant N-terminal domain-containing protein</fullName>
    </recommendedName>
</protein>
<feature type="coiled-coil region" evidence="7">
    <location>
        <begin position="160"/>
        <end position="187"/>
    </location>
</feature>
<keyword evidence="3" id="KW-1003">Cell membrane</keyword>
<evidence type="ECO:0000256" key="5">
    <source>
        <dbReference type="ARBA" id="ARBA00022989"/>
    </source>
</evidence>
<dbReference type="RefSeq" id="WP_233508562.1">
    <property type="nucleotide sequence ID" value="NZ_POUA01000677.1"/>
</dbReference>
<dbReference type="PANTHER" id="PTHR32309">
    <property type="entry name" value="TYROSINE-PROTEIN KINASE"/>
    <property type="match status" value="1"/>
</dbReference>
<keyword evidence="7" id="KW-0175">Coiled coil</keyword>
<dbReference type="EMBL" id="POUA01000677">
    <property type="protein sequence ID" value="PZG18049.1"/>
    <property type="molecule type" value="Genomic_DNA"/>
</dbReference>
<evidence type="ECO:0000259" key="8">
    <source>
        <dbReference type="Pfam" id="PF02706"/>
    </source>
</evidence>
<comment type="similarity">
    <text evidence="2">Belongs to the CpsC/CapA family.</text>
</comment>